<name>A0A6H1UKA4_9GAMM</name>
<dbReference type="Gene3D" id="1.25.40.10">
    <property type="entry name" value="Tetratricopeptide repeat domain"/>
    <property type="match status" value="1"/>
</dbReference>
<proteinExistence type="predicted"/>
<organism evidence="2 3">
    <name type="scientific">Ferrimonas lipolytica</name>
    <dbReference type="NCBI Taxonomy" id="2724191"/>
    <lineage>
        <taxon>Bacteria</taxon>
        <taxon>Pseudomonadati</taxon>
        <taxon>Pseudomonadota</taxon>
        <taxon>Gammaproteobacteria</taxon>
        <taxon>Alteromonadales</taxon>
        <taxon>Ferrimonadaceae</taxon>
        <taxon>Ferrimonas</taxon>
    </lineage>
</organism>
<dbReference type="KEGG" id="fes:HER31_18180"/>
<sequence>MNLKLLVAALLLSTSTQAAESLKAVDIYSQESLLTMLRNNTHLQQVRRDECQLLQDIEARASVLKVPAYQMLWADMQLYGVCTPKNVEQGWEFLQMAAGQGLSDAIEQIGRYHMEGRFVVTDQAYGLRMLHIAASMGHQRALLSVADYYGQGYGSAWDYSDVYQWLHHAVFSDEPQRRQAQALMSKLAQQLPPSVRKQTRRSVLRR</sequence>
<dbReference type="EMBL" id="CP051180">
    <property type="protein sequence ID" value="QIZ78656.1"/>
    <property type="molecule type" value="Genomic_DNA"/>
</dbReference>
<evidence type="ECO:0000256" key="1">
    <source>
        <dbReference type="SAM" id="SignalP"/>
    </source>
</evidence>
<dbReference type="Proteomes" id="UP000501602">
    <property type="component" value="Chromosome"/>
</dbReference>
<evidence type="ECO:0000313" key="2">
    <source>
        <dbReference type="EMBL" id="QIZ78656.1"/>
    </source>
</evidence>
<accession>A0A6H1UKA4</accession>
<keyword evidence="1" id="KW-0732">Signal</keyword>
<dbReference type="InterPro" id="IPR011990">
    <property type="entry name" value="TPR-like_helical_dom_sf"/>
</dbReference>
<keyword evidence="3" id="KW-1185">Reference proteome</keyword>
<dbReference type="SMART" id="SM00671">
    <property type="entry name" value="SEL1"/>
    <property type="match status" value="2"/>
</dbReference>
<dbReference type="SUPFAM" id="SSF81901">
    <property type="entry name" value="HCP-like"/>
    <property type="match status" value="1"/>
</dbReference>
<dbReference type="AlphaFoldDB" id="A0A6H1UKA4"/>
<dbReference type="RefSeq" id="WP_168662828.1">
    <property type="nucleotide sequence ID" value="NZ_CP051180.1"/>
</dbReference>
<feature type="signal peptide" evidence="1">
    <location>
        <begin position="1"/>
        <end position="18"/>
    </location>
</feature>
<dbReference type="InterPro" id="IPR006597">
    <property type="entry name" value="Sel1-like"/>
</dbReference>
<reference evidence="2 3" key="1">
    <citation type="submission" date="2020-04" db="EMBL/GenBank/DDBJ databases">
        <title>Ferrimonas sp. S7 isolated from sea water.</title>
        <authorList>
            <person name="Bae S.S."/>
            <person name="Baek K."/>
        </authorList>
    </citation>
    <scope>NUCLEOTIDE SEQUENCE [LARGE SCALE GENOMIC DNA]</scope>
    <source>
        <strain evidence="2 3">S7</strain>
    </source>
</reference>
<feature type="chain" id="PRO_5026090023" evidence="1">
    <location>
        <begin position="19"/>
        <end position="206"/>
    </location>
</feature>
<protein>
    <submittedName>
        <fullName evidence="2">Sel1 repeat family protein</fullName>
    </submittedName>
</protein>
<gene>
    <name evidence="2" type="ORF">HER31_18180</name>
</gene>
<evidence type="ECO:0000313" key="3">
    <source>
        <dbReference type="Proteomes" id="UP000501602"/>
    </source>
</evidence>